<evidence type="ECO:0000256" key="1">
    <source>
        <dbReference type="ARBA" id="ARBA00022563"/>
    </source>
</evidence>
<keyword evidence="2" id="KW-0436">Ligase</keyword>
<keyword evidence="4" id="KW-0067">ATP-binding</keyword>
<dbReference type="GO" id="GO:0005524">
    <property type="term" value="F:ATP binding"/>
    <property type="evidence" value="ECO:0007669"/>
    <property type="project" value="UniProtKB-KW"/>
</dbReference>
<reference evidence="5" key="1">
    <citation type="submission" date="2022-12" db="EMBL/GenBank/DDBJ databases">
        <authorList>
            <person name="Webb A."/>
        </authorList>
    </citation>
    <scope>NUCLEOTIDE SEQUENCE</scope>
    <source>
        <strain evidence="5">Pd1</strain>
    </source>
</reference>
<organism evidence="5 6">
    <name type="scientific">Peronospora destructor</name>
    <dbReference type="NCBI Taxonomy" id="86335"/>
    <lineage>
        <taxon>Eukaryota</taxon>
        <taxon>Sar</taxon>
        <taxon>Stramenopiles</taxon>
        <taxon>Oomycota</taxon>
        <taxon>Peronosporomycetes</taxon>
        <taxon>Peronosporales</taxon>
        <taxon>Peronosporaceae</taxon>
        <taxon>Peronospora</taxon>
    </lineage>
</organism>
<evidence type="ECO:0000256" key="3">
    <source>
        <dbReference type="ARBA" id="ARBA00022741"/>
    </source>
</evidence>
<keyword evidence="3" id="KW-0547">Nucleotide-binding</keyword>
<sequence length="308" mass="34412">MSGQLNSSSCRHLSDIAISDAMTPNGNYVVVTGIIPTPLGRGYAQFIPWMSSTCMRCQFSLTGHLHAITAANNLLAVAIDTRMFQENTPSDEALCFVRVLDTCDHFREGSNPYDWIDITVASEIIAILVLTTSLQDMRERLRRNDWYESRWRVCMTSDDLGVGGALALLMKDAILPTLMQPVMHGEEPNVVAGKRLDPVYVDENLGMLERGCVNMQHHIRIALKFSATVVVIVNVFVTDRLGGKGAKNLGHAVNIYYKKMRTQGSQFKFLYLLEFTIAEKFKIICKDTYGANGVEFSEEAKIKLVVYS</sequence>
<dbReference type="Gene3D" id="3.40.50.300">
    <property type="entry name" value="P-loop containing nucleotide triphosphate hydrolases"/>
    <property type="match status" value="1"/>
</dbReference>
<keyword evidence="1" id="KW-0554">One-carbon metabolism</keyword>
<proteinExistence type="predicted"/>
<evidence type="ECO:0000256" key="4">
    <source>
        <dbReference type="ARBA" id="ARBA00022840"/>
    </source>
</evidence>
<dbReference type="InterPro" id="IPR027417">
    <property type="entry name" value="P-loop_NTPase"/>
</dbReference>
<keyword evidence="6" id="KW-1185">Reference proteome</keyword>
<name>A0AAV0TDN5_9STRA</name>
<evidence type="ECO:0000313" key="5">
    <source>
        <dbReference type="EMBL" id="CAI5719114.1"/>
    </source>
</evidence>
<dbReference type="Gene3D" id="3.30.1510.10">
    <property type="entry name" value="Domain 2, N(10)-formyltetrahydrofolate synthetase"/>
    <property type="match status" value="1"/>
</dbReference>
<dbReference type="Proteomes" id="UP001162029">
    <property type="component" value="Unassembled WGS sequence"/>
</dbReference>
<protein>
    <submittedName>
        <fullName evidence="5">Uncharacterized protein</fullName>
    </submittedName>
</protein>
<evidence type="ECO:0000256" key="2">
    <source>
        <dbReference type="ARBA" id="ARBA00022598"/>
    </source>
</evidence>
<gene>
    <name evidence="5" type="ORF">PDE001_LOCUS1988</name>
</gene>
<accession>A0AAV0TDN5</accession>
<dbReference type="Pfam" id="PF01268">
    <property type="entry name" value="FTHFS"/>
    <property type="match status" value="2"/>
</dbReference>
<dbReference type="InterPro" id="IPR000559">
    <property type="entry name" value="Formate_THF_ligase"/>
</dbReference>
<dbReference type="EMBL" id="CANTFM010000342">
    <property type="protein sequence ID" value="CAI5719114.1"/>
    <property type="molecule type" value="Genomic_DNA"/>
</dbReference>
<dbReference type="GO" id="GO:0006730">
    <property type="term" value="P:one-carbon metabolic process"/>
    <property type="evidence" value="ECO:0007669"/>
    <property type="project" value="UniProtKB-KW"/>
</dbReference>
<dbReference type="SUPFAM" id="SSF52540">
    <property type="entry name" value="P-loop containing nucleoside triphosphate hydrolases"/>
    <property type="match status" value="1"/>
</dbReference>
<evidence type="ECO:0000313" key="6">
    <source>
        <dbReference type="Proteomes" id="UP001162029"/>
    </source>
</evidence>
<comment type="caution">
    <text evidence="5">The sequence shown here is derived from an EMBL/GenBank/DDBJ whole genome shotgun (WGS) entry which is preliminary data.</text>
</comment>
<dbReference type="AlphaFoldDB" id="A0AAV0TDN5"/>
<dbReference type="GO" id="GO:0004329">
    <property type="term" value="F:formate-tetrahydrofolate ligase activity"/>
    <property type="evidence" value="ECO:0007669"/>
    <property type="project" value="InterPro"/>
</dbReference>